<dbReference type="PANTHER" id="PTHR36871:SF1">
    <property type="entry name" value="COILED-COIL DOMAIN-CONTAINING PROTEIN 190"/>
    <property type="match status" value="1"/>
</dbReference>
<evidence type="ECO:0000313" key="4">
    <source>
        <dbReference type="Proteomes" id="UP000335636"/>
    </source>
</evidence>
<dbReference type="Proteomes" id="UP000662637">
    <property type="component" value="Unassembled WGS sequence"/>
</dbReference>
<dbReference type="Proteomes" id="UP000335636">
    <property type="component" value="Unassembled WGS sequence"/>
</dbReference>
<evidence type="ECO:0000313" key="3">
    <source>
        <dbReference type="EMBL" id="VTJ86710.1"/>
    </source>
</evidence>
<name>A0A5E4CZM9_MARMO</name>
<dbReference type="PANTHER" id="PTHR36871">
    <property type="entry name" value="COILED-COIL DOMAIN-CONTAINING PROTEIN 190"/>
    <property type="match status" value="1"/>
</dbReference>
<sequence length="93" mass="10863">MERSTVRGSLHKHLDLERKIAKQAEARLRQQLQSLEDICLYHLKLLTREQRQLQREQQRLQQAVRGPGPRTARASYPGQGFHIPLPSLVPQLY</sequence>
<feature type="region of interest" description="Disordered" evidence="1">
    <location>
        <begin position="59"/>
        <end position="81"/>
    </location>
</feature>
<organism evidence="3 4">
    <name type="scientific">Marmota monax</name>
    <name type="common">Woodchuck</name>
    <dbReference type="NCBI Taxonomy" id="9995"/>
    <lineage>
        <taxon>Eukaryota</taxon>
        <taxon>Metazoa</taxon>
        <taxon>Chordata</taxon>
        <taxon>Craniata</taxon>
        <taxon>Vertebrata</taxon>
        <taxon>Euteleostomi</taxon>
        <taxon>Mammalia</taxon>
        <taxon>Eutheria</taxon>
        <taxon>Euarchontoglires</taxon>
        <taxon>Glires</taxon>
        <taxon>Rodentia</taxon>
        <taxon>Sciuromorpha</taxon>
        <taxon>Sciuridae</taxon>
        <taxon>Xerinae</taxon>
        <taxon>Marmotini</taxon>
        <taxon>Marmota</taxon>
    </lineage>
</organism>
<dbReference type="AlphaFoldDB" id="A0A5E4CZM9"/>
<keyword evidence="4" id="KW-1185">Reference proteome</keyword>
<dbReference type="Pfam" id="PF15768">
    <property type="entry name" value="CC190"/>
    <property type="match status" value="1"/>
</dbReference>
<dbReference type="EMBL" id="CABDUW010002414">
    <property type="protein sequence ID" value="VTJ86710.1"/>
    <property type="molecule type" value="Genomic_DNA"/>
</dbReference>
<reference evidence="3 4" key="1">
    <citation type="submission" date="2019-04" db="EMBL/GenBank/DDBJ databases">
        <authorList>
            <person name="Alioto T."/>
            <person name="Alioto T."/>
        </authorList>
    </citation>
    <scope>NUCLEOTIDE SEQUENCE [LARGE SCALE GENOMIC DNA]</scope>
</reference>
<dbReference type="InterPro" id="IPR031525">
    <property type="entry name" value="CC190"/>
</dbReference>
<evidence type="ECO:0000313" key="2">
    <source>
        <dbReference type="EMBL" id="KAF7460897.1"/>
    </source>
</evidence>
<accession>A0A5E4CZM9</accession>
<dbReference type="EMBL" id="WJEC01008747">
    <property type="protein sequence ID" value="KAF7460897.1"/>
    <property type="molecule type" value="Genomic_DNA"/>
</dbReference>
<gene>
    <name evidence="2" type="ORF">GHT09_018766</name>
    <name evidence="3" type="ORF">MONAX_5E022323</name>
</gene>
<reference evidence="2" key="2">
    <citation type="submission" date="2020-08" db="EMBL/GenBank/DDBJ databases">
        <authorList>
            <person name="Shumante A."/>
            <person name="Zimin A.V."/>
            <person name="Puiu D."/>
            <person name="Salzberg S.L."/>
        </authorList>
    </citation>
    <scope>NUCLEOTIDE SEQUENCE</scope>
    <source>
        <strain evidence="2">WC2-LM</strain>
        <tissue evidence="2">Liver</tissue>
    </source>
</reference>
<protein>
    <submittedName>
        <fullName evidence="3">Uncharacterized protein</fullName>
    </submittedName>
</protein>
<evidence type="ECO:0000256" key="1">
    <source>
        <dbReference type="SAM" id="MobiDB-lite"/>
    </source>
</evidence>
<proteinExistence type="predicted"/>